<accession>A0A246BHK6</accession>
<evidence type="ECO:0000313" key="3">
    <source>
        <dbReference type="EMBL" id="OWL94742.1"/>
    </source>
</evidence>
<feature type="transmembrane region" description="Helical" evidence="1">
    <location>
        <begin position="68"/>
        <end position="91"/>
    </location>
</feature>
<organism evidence="3 4">
    <name type="scientific">Deinococcus indicus</name>
    <dbReference type="NCBI Taxonomy" id="223556"/>
    <lineage>
        <taxon>Bacteria</taxon>
        <taxon>Thermotogati</taxon>
        <taxon>Deinococcota</taxon>
        <taxon>Deinococci</taxon>
        <taxon>Deinococcales</taxon>
        <taxon>Deinococcaceae</taxon>
        <taxon>Deinococcus</taxon>
    </lineage>
</organism>
<dbReference type="CDD" id="cd01949">
    <property type="entry name" value="GGDEF"/>
    <property type="match status" value="1"/>
</dbReference>
<dbReference type="Proteomes" id="UP000197208">
    <property type="component" value="Unassembled WGS sequence"/>
</dbReference>
<dbReference type="GO" id="GO:1902201">
    <property type="term" value="P:negative regulation of bacterial-type flagellum-dependent cell motility"/>
    <property type="evidence" value="ECO:0007669"/>
    <property type="project" value="TreeGrafter"/>
</dbReference>
<dbReference type="Pfam" id="PF00990">
    <property type="entry name" value="GGDEF"/>
    <property type="match status" value="1"/>
</dbReference>
<dbReference type="SUPFAM" id="SSF55073">
    <property type="entry name" value="Nucleotide cyclase"/>
    <property type="match status" value="1"/>
</dbReference>
<comment type="caution">
    <text evidence="3">The sequence shown here is derived from an EMBL/GenBank/DDBJ whole genome shotgun (WGS) entry which is preliminary data.</text>
</comment>
<dbReference type="NCBIfam" id="TIGR00254">
    <property type="entry name" value="GGDEF"/>
    <property type="match status" value="1"/>
</dbReference>
<evidence type="ECO:0000256" key="1">
    <source>
        <dbReference type="SAM" id="Phobius"/>
    </source>
</evidence>
<dbReference type="PANTHER" id="PTHR45138:SF9">
    <property type="entry name" value="DIGUANYLATE CYCLASE DGCM-RELATED"/>
    <property type="match status" value="1"/>
</dbReference>
<reference evidence="3 4" key="1">
    <citation type="submission" date="2017-05" db="EMBL/GenBank/DDBJ databases">
        <title>De novo genome assembly of Deniococcus indicus strain DR1.</title>
        <authorList>
            <person name="Chauhan D."/>
            <person name="Yennamalli R.M."/>
            <person name="Priyadarshini R."/>
        </authorList>
    </citation>
    <scope>NUCLEOTIDE SEQUENCE [LARGE SCALE GENOMIC DNA]</scope>
    <source>
        <strain evidence="3 4">DR1</strain>
    </source>
</reference>
<dbReference type="GO" id="GO:0005886">
    <property type="term" value="C:plasma membrane"/>
    <property type="evidence" value="ECO:0007669"/>
    <property type="project" value="TreeGrafter"/>
</dbReference>
<dbReference type="PROSITE" id="PS50887">
    <property type="entry name" value="GGDEF"/>
    <property type="match status" value="1"/>
</dbReference>
<evidence type="ECO:0000313" key="4">
    <source>
        <dbReference type="Proteomes" id="UP000197208"/>
    </source>
</evidence>
<proteinExistence type="predicted"/>
<dbReference type="PANTHER" id="PTHR45138">
    <property type="entry name" value="REGULATORY COMPONENTS OF SENSORY TRANSDUCTION SYSTEM"/>
    <property type="match status" value="1"/>
</dbReference>
<keyword evidence="1" id="KW-0472">Membrane</keyword>
<feature type="transmembrane region" description="Helical" evidence="1">
    <location>
        <begin position="126"/>
        <end position="146"/>
    </location>
</feature>
<dbReference type="InterPro" id="IPR043128">
    <property type="entry name" value="Rev_trsase/Diguanyl_cyclase"/>
</dbReference>
<feature type="transmembrane region" description="Helical" evidence="1">
    <location>
        <begin position="45"/>
        <end position="62"/>
    </location>
</feature>
<dbReference type="InterPro" id="IPR050469">
    <property type="entry name" value="Diguanylate_Cyclase"/>
</dbReference>
<name>A0A246BHK6_9DEIO</name>
<dbReference type="GO" id="GO:0052621">
    <property type="term" value="F:diguanylate cyclase activity"/>
    <property type="evidence" value="ECO:0007669"/>
    <property type="project" value="TreeGrafter"/>
</dbReference>
<feature type="transmembrane region" description="Helical" evidence="1">
    <location>
        <begin position="103"/>
        <end position="120"/>
    </location>
</feature>
<dbReference type="EMBL" id="NHMK01000022">
    <property type="protein sequence ID" value="OWL94742.1"/>
    <property type="molecule type" value="Genomic_DNA"/>
</dbReference>
<dbReference type="AlphaFoldDB" id="A0A246BHK6"/>
<dbReference type="GO" id="GO:0043709">
    <property type="term" value="P:cell adhesion involved in single-species biofilm formation"/>
    <property type="evidence" value="ECO:0007669"/>
    <property type="project" value="TreeGrafter"/>
</dbReference>
<protein>
    <recommendedName>
        <fullName evidence="2">GGDEF domain-containing protein</fullName>
    </recommendedName>
</protein>
<dbReference type="Gene3D" id="3.30.70.270">
    <property type="match status" value="1"/>
</dbReference>
<dbReference type="InterPro" id="IPR029787">
    <property type="entry name" value="Nucleotide_cyclase"/>
</dbReference>
<keyword evidence="1" id="KW-0812">Transmembrane</keyword>
<dbReference type="SMART" id="SM00267">
    <property type="entry name" value="GGDEF"/>
    <property type="match status" value="1"/>
</dbReference>
<sequence length="371" mass="39803">MMRRPLRTQVPPRRPAPAGWRPAWWGAAGWGAPEAPEVVRVKLRGYLFALLCAAPGLTLLLLDLLDRAAWLTAGLHLGVMAGSLLLFVLVWRRPARLPLAERVFAGLLTLSGVGFLGTYAQRPEQVLSFELLGNVLLFIVAGLLLVLPPRASIPLAVGLLITYRLEVSLLSGVAPEQLRTAQWVNTGMFSLLVVGVVMRGTLSELAGRTHALRELASRDALTGLLNRRGFEEQTGDQPGRERGALLLLDVDSFKAVNDRHGHAAGDEVLAAVGRVLAGHVPGGAVAARWGGEEFIVWAPLDLGGAARLAERLRAAVERAVWNDLRVTVSVGVSDWPAGEDLRGAFRQADDALYAAKRGGRNRVVLAGADSP</sequence>
<keyword evidence="4" id="KW-1185">Reference proteome</keyword>
<evidence type="ECO:0000259" key="2">
    <source>
        <dbReference type="PROSITE" id="PS50887"/>
    </source>
</evidence>
<dbReference type="InterPro" id="IPR000160">
    <property type="entry name" value="GGDEF_dom"/>
</dbReference>
<keyword evidence="1" id="KW-1133">Transmembrane helix</keyword>
<feature type="domain" description="GGDEF" evidence="2">
    <location>
        <begin position="241"/>
        <end position="368"/>
    </location>
</feature>
<dbReference type="FunFam" id="3.30.70.270:FF:000001">
    <property type="entry name" value="Diguanylate cyclase domain protein"/>
    <property type="match status" value="1"/>
</dbReference>
<gene>
    <name evidence="3" type="ORF">CBQ26_14580</name>
</gene>